<dbReference type="AlphaFoldDB" id="A0A1W9S2J6"/>
<dbReference type="EMBL" id="NATQ01000022">
    <property type="protein sequence ID" value="OQX90895.1"/>
    <property type="molecule type" value="Genomic_DNA"/>
</dbReference>
<dbReference type="Pfam" id="PF14559">
    <property type="entry name" value="TPR_19"/>
    <property type="match status" value="3"/>
</dbReference>
<protein>
    <submittedName>
        <fullName evidence="5">Uncharacterized protein</fullName>
    </submittedName>
</protein>
<evidence type="ECO:0000313" key="6">
    <source>
        <dbReference type="Proteomes" id="UP000192611"/>
    </source>
</evidence>
<evidence type="ECO:0000256" key="3">
    <source>
        <dbReference type="PROSITE-ProRule" id="PRU00339"/>
    </source>
</evidence>
<reference evidence="6" key="1">
    <citation type="submission" date="2017-03" db="EMBL/GenBank/DDBJ databases">
        <title>Novel pathways for hydrocarbon cycling and metabolic interdependencies in hydrothermal sediment communities.</title>
        <authorList>
            <person name="Dombrowski N."/>
            <person name="Seitz K."/>
            <person name="Teske A."/>
            <person name="Baker B."/>
        </authorList>
    </citation>
    <scope>NUCLEOTIDE SEQUENCE [LARGE SCALE GENOMIC DNA]</scope>
</reference>
<comment type="caution">
    <text evidence="5">The sequence shown here is derived from an EMBL/GenBank/DDBJ whole genome shotgun (WGS) entry which is preliminary data.</text>
</comment>
<accession>A0A1W9S2J6</accession>
<dbReference type="SUPFAM" id="SSF48452">
    <property type="entry name" value="TPR-like"/>
    <property type="match status" value="2"/>
</dbReference>
<feature type="repeat" description="TPR" evidence="3">
    <location>
        <begin position="23"/>
        <end position="56"/>
    </location>
</feature>
<dbReference type="SMART" id="SM00028">
    <property type="entry name" value="TPR"/>
    <property type="match status" value="8"/>
</dbReference>
<organism evidence="5 6">
    <name type="scientific">Candidatus Coatesbacteria bacterium 4484_99</name>
    <dbReference type="NCBI Taxonomy" id="1970774"/>
    <lineage>
        <taxon>Bacteria</taxon>
        <taxon>Candidatus Coatesiibacteriota</taxon>
    </lineage>
</organism>
<dbReference type="PANTHER" id="PTHR45586:SF1">
    <property type="entry name" value="LIPOPOLYSACCHARIDE ASSEMBLY PROTEIN B"/>
    <property type="match status" value="1"/>
</dbReference>
<feature type="coiled-coil region" evidence="4">
    <location>
        <begin position="253"/>
        <end position="313"/>
    </location>
</feature>
<dbReference type="PROSITE" id="PS50005">
    <property type="entry name" value="TPR"/>
    <property type="match status" value="4"/>
</dbReference>
<sequence>MRIISLLAISLLMLSLTVLLSCKTPELSGGIIALEAGRIDEAINYFQQARDKQPENPEVYMYLAKAYANKQMWEEAIEALDNGEGLDPKFDEDIKLAREELWVKIYNDFAIPAYVEHDYETAAEYFELASRADPTKAESFNSLGLCYGILEKPEKAVEAFKKAVELQPDNVDFLTNLSSAYLDIGDTEKAAEILFVLAEKEPDNAEVQYKVARSLHLQGNIDEAIEKYRKVIELDPEYLDAYYYLGSALQDEKQDYEGAVEILEKYVEKYEDDEVAWARLAQCYSKTGNKEKAIEAGKKAEEIIKKKKEEENQ</sequence>
<evidence type="ECO:0000256" key="4">
    <source>
        <dbReference type="SAM" id="Coils"/>
    </source>
</evidence>
<name>A0A1W9S2J6_9BACT</name>
<dbReference type="InterPro" id="IPR011990">
    <property type="entry name" value="TPR-like_helical_dom_sf"/>
</dbReference>
<evidence type="ECO:0000313" key="5">
    <source>
        <dbReference type="EMBL" id="OQX90895.1"/>
    </source>
</evidence>
<dbReference type="InterPro" id="IPR051012">
    <property type="entry name" value="CellSynth/LPSAsmb/PSIAsmb"/>
</dbReference>
<dbReference type="Pfam" id="PF13414">
    <property type="entry name" value="TPR_11"/>
    <property type="match status" value="1"/>
</dbReference>
<proteinExistence type="predicted"/>
<dbReference type="PANTHER" id="PTHR45586">
    <property type="entry name" value="TPR REPEAT-CONTAINING PROTEIN PA4667"/>
    <property type="match status" value="1"/>
</dbReference>
<gene>
    <name evidence="5" type="ORF">B6D57_01735</name>
</gene>
<dbReference type="Gene3D" id="1.25.40.10">
    <property type="entry name" value="Tetratricopeptide repeat domain"/>
    <property type="match status" value="4"/>
</dbReference>
<keyword evidence="1" id="KW-0677">Repeat</keyword>
<keyword evidence="2 3" id="KW-0802">TPR repeat</keyword>
<evidence type="ECO:0000256" key="1">
    <source>
        <dbReference type="ARBA" id="ARBA00022737"/>
    </source>
</evidence>
<evidence type="ECO:0000256" key="2">
    <source>
        <dbReference type="ARBA" id="ARBA00022803"/>
    </source>
</evidence>
<feature type="repeat" description="TPR" evidence="3">
    <location>
        <begin position="137"/>
        <end position="170"/>
    </location>
</feature>
<keyword evidence="4" id="KW-0175">Coiled coil</keyword>
<feature type="repeat" description="TPR" evidence="3">
    <location>
        <begin position="205"/>
        <end position="238"/>
    </location>
</feature>
<feature type="repeat" description="TPR" evidence="3">
    <location>
        <begin position="57"/>
        <end position="90"/>
    </location>
</feature>
<dbReference type="PROSITE" id="PS50293">
    <property type="entry name" value="TPR_REGION"/>
    <property type="match status" value="2"/>
</dbReference>
<dbReference type="InterPro" id="IPR019734">
    <property type="entry name" value="TPR_rpt"/>
</dbReference>
<dbReference type="PROSITE" id="PS51257">
    <property type="entry name" value="PROKAR_LIPOPROTEIN"/>
    <property type="match status" value="1"/>
</dbReference>
<dbReference type="Proteomes" id="UP000192611">
    <property type="component" value="Unassembled WGS sequence"/>
</dbReference>